<evidence type="ECO:0000256" key="6">
    <source>
        <dbReference type="ARBA" id="ARBA00022801"/>
    </source>
</evidence>
<proteinExistence type="inferred from homology"/>
<accession>A0AAW0CVV5</accession>
<sequence>MIQNASLVVTEAVPAGTNLSFPNLHSSCGSNYQVVSADICRVGLNVTTSATSQIYMESWLPRNWTGRFLSTGNGGLGGCIKYNDLAYTSYLGFAAVGANNGHDGNTGEPFEDKPEVLADFAYRSIHTNVVVGKEITQLFYGFPHQKSYYFGCSTGGRQGLKSVQDFPEDFDGVVAGAPAANFNALLSWSGHFFGITGSSSSPSFISSDLWQSLIHENVISQCDGVDGVLDGIIEDPNLCEYDPSQLLCSEGQTSDCLTEEQVETVRAVYSPFLGSEGNVIYPSAQLGSESEGLRLYSGTPFAYASDWFRYVVYNASFDPTTLTLADYEHALALDPFNIATWKGDISAFQRRNGKLLSYHGQSDGLISPKITESYYERVSKSMGLPSSSLDDFYRLFMISGMGHCRGGVGAWDIGQGTSPTMADLDPGSNVLTAVVRWVEEGIAPETIMGYKYVNDTPALGVAFTRRHCRYPLKNTYDGSGDGSNPDSWECQ</sequence>
<evidence type="ECO:0000256" key="8">
    <source>
        <dbReference type="ARBA" id="ARBA00023157"/>
    </source>
</evidence>
<evidence type="ECO:0000256" key="10">
    <source>
        <dbReference type="RuleBase" id="RU361238"/>
    </source>
</evidence>
<gene>
    <name evidence="11" type="ORF">VNI00_008781</name>
</gene>
<evidence type="ECO:0000256" key="9">
    <source>
        <dbReference type="ARBA" id="ARBA00034075"/>
    </source>
</evidence>
<dbReference type="GO" id="GO:0046872">
    <property type="term" value="F:metal ion binding"/>
    <property type="evidence" value="ECO:0007669"/>
    <property type="project" value="UniProtKB-KW"/>
</dbReference>
<keyword evidence="4" id="KW-0479">Metal-binding</keyword>
<name>A0AAW0CVV5_9AGAR</name>
<dbReference type="EMBL" id="JAYKXP010000030">
    <property type="protein sequence ID" value="KAK7043043.1"/>
    <property type="molecule type" value="Genomic_DNA"/>
</dbReference>
<evidence type="ECO:0000256" key="4">
    <source>
        <dbReference type="ARBA" id="ARBA00022723"/>
    </source>
</evidence>
<evidence type="ECO:0000313" key="11">
    <source>
        <dbReference type="EMBL" id="KAK7043043.1"/>
    </source>
</evidence>
<comment type="caution">
    <text evidence="11">The sequence shown here is derived from an EMBL/GenBank/DDBJ whole genome shotgun (WGS) entry which is preliminary data.</text>
</comment>
<protein>
    <recommendedName>
        <fullName evidence="10">Carboxylic ester hydrolase</fullName>
        <ecNumber evidence="10">3.1.1.-</ecNumber>
    </recommendedName>
</protein>
<keyword evidence="3" id="KW-0624">Polysaccharide degradation</keyword>
<dbReference type="PANTHER" id="PTHR33938">
    <property type="entry name" value="FERULOYL ESTERASE B-RELATED"/>
    <property type="match status" value="1"/>
</dbReference>
<keyword evidence="3" id="KW-0119">Carbohydrate metabolism</keyword>
<keyword evidence="8" id="KW-1015">Disulfide bond</keyword>
<evidence type="ECO:0000256" key="1">
    <source>
        <dbReference type="ARBA" id="ARBA00006249"/>
    </source>
</evidence>
<evidence type="ECO:0000313" key="12">
    <source>
        <dbReference type="Proteomes" id="UP001383192"/>
    </source>
</evidence>
<dbReference type="InterPro" id="IPR029058">
    <property type="entry name" value="AB_hydrolase_fold"/>
</dbReference>
<keyword evidence="2" id="KW-0719">Serine esterase</keyword>
<evidence type="ECO:0000256" key="3">
    <source>
        <dbReference type="ARBA" id="ARBA00022651"/>
    </source>
</evidence>
<keyword evidence="12" id="KW-1185">Reference proteome</keyword>
<evidence type="ECO:0000256" key="2">
    <source>
        <dbReference type="ARBA" id="ARBA00022487"/>
    </source>
</evidence>
<comment type="similarity">
    <text evidence="1 10">Belongs to the tannase family.</text>
</comment>
<dbReference type="InterPro" id="IPR011118">
    <property type="entry name" value="Tannase/feruloyl_esterase"/>
</dbReference>
<comment type="catalytic activity">
    <reaction evidence="9">
        <text>feruloyl-polysaccharide + H2O = ferulate + polysaccharide.</text>
        <dbReference type="EC" id="3.1.1.73"/>
    </reaction>
</comment>
<dbReference type="GO" id="GO:0045493">
    <property type="term" value="P:xylan catabolic process"/>
    <property type="evidence" value="ECO:0007669"/>
    <property type="project" value="UniProtKB-KW"/>
</dbReference>
<keyword evidence="5" id="KW-0732">Signal</keyword>
<dbReference type="SUPFAM" id="SSF53474">
    <property type="entry name" value="alpha/beta-Hydrolases"/>
    <property type="match status" value="1"/>
</dbReference>
<evidence type="ECO:0000256" key="7">
    <source>
        <dbReference type="ARBA" id="ARBA00022837"/>
    </source>
</evidence>
<dbReference type="GO" id="GO:0030600">
    <property type="term" value="F:feruloyl esterase activity"/>
    <property type="evidence" value="ECO:0007669"/>
    <property type="project" value="UniProtKB-EC"/>
</dbReference>
<organism evidence="11 12">
    <name type="scientific">Paramarasmius palmivorus</name>
    <dbReference type="NCBI Taxonomy" id="297713"/>
    <lineage>
        <taxon>Eukaryota</taxon>
        <taxon>Fungi</taxon>
        <taxon>Dikarya</taxon>
        <taxon>Basidiomycota</taxon>
        <taxon>Agaricomycotina</taxon>
        <taxon>Agaricomycetes</taxon>
        <taxon>Agaricomycetidae</taxon>
        <taxon>Agaricales</taxon>
        <taxon>Marasmiineae</taxon>
        <taxon>Marasmiaceae</taxon>
        <taxon>Paramarasmius</taxon>
    </lineage>
</organism>
<dbReference type="Proteomes" id="UP001383192">
    <property type="component" value="Unassembled WGS sequence"/>
</dbReference>
<dbReference type="Pfam" id="PF07519">
    <property type="entry name" value="Tannase"/>
    <property type="match status" value="1"/>
</dbReference>
<keyword evidence="6 10" id="KW-0378">Hydrolase</keyword>
<keyword evidence="7" id="KW-0106">Calcium</keyword>
<dbReference type="EC" id="3.1.1.-" evidence="10"/>
<keyword evidence="3" id="KW-0858">Xylan degradation</keyword>
<reference evidence="11 12" key="1">
    <citation type="submission" date="2024-01" db="EMBL/GenBank/DDBJ databases">
        <title>A draft genome for a cacao thread blight-causing isolate of Paramarasmius palmivorus.</title>
        <authorList>
            <person name="Baruah I.K."/>
            <person name="Bukari Y."/>
            <person name="Amoako-Attah I."/>
            <person name="Meinhardt L.W."/>
            <person name="Bailey B.A."/>
            <person name="Cohen S.P."/>
        </authorList>
    </citation>
    <scope>NUCLEOTIDE SEQUENCE [LARGE SCALE GENOMIC DNA]</scope>
    <source>
        <strain evidence="11 12">GH-12</strain>
    </source>
</reference>
<dbReference type="PANTHER" id="PTHR33938:SF15">
    <property type="entry name" value="FERULOYL ESTERASE B-RELATED"/>
    <property type="match status" value="1"/>
</dbReference>
<evidence type="ECO:0000256" key="5">
    <source>
        <dbReference type="ARBA" id="ARBA00022729"/>
    </source>
</evidence>
<dbReference type="AlphaFoldDB" id="A0AAW0CVV5"/>